<keyword evidence="2" id="KW-1185">Reference proteome</keyword>
<dbReference type="Gene3D" id="3.40.50.1010">
    <property type="entry name" value="5'-nuclease"/>
    <property type="match status" value="1"/>
</dbReference>
<reference evidence="1 2" key="1">
    <citation type="journal article" date="2018" name="bioRxiv">
        <title>Evidence of independent acquisition and adaption of ultra-small bacteria to human hosts across the highly diverse yet reduced genomes of the phylum Saccharibacteria.</title>
        <authorList>
            <person name="McLean J.S."/>
            <person name="Bor B."/>
            <person name="To T.T."/>
            <person name="Liu Q."/>
            <person name="Kearns K.A."/>
            <person name="Solden L.M."/>
            <person name="Wrighton K.C."/>
            <person name="He X."/>
            <person name="Shi W."/>
        </authorList>
    </citation>
    <scope>NUCLEOTIDE SEQUENCE [LARGE SCALE GENOMIC DNA]</scope>
    <source>
        <strain evidence="1 2">TM7_G3_2_Rum_HOT_351B</strain>
    </source>
</reference>
<evidence type="ECO:0008006" key="3">
    <source>
        <dbReference type="Google" id="ProtNLM"/>
    </source>
</evidence>
<organism evidence="1 2">
    <name type="scientific">Candidatus Nanosyncoccus alces</name>
    <dbReference type="NCBI Taxonomy" id="2171997"/>
    <lineage>
        <taxon>Bacteria</taxon>
        <taxon>Candidatus Saccharimonadota</taxon>
        <taxon>Candidatus Nanosyncoccalia</taxon>
        <taxon>Candidatus Nanosyncoccales</taxon>
        <taxon>Candidatus Nanosyncoccaceae</taxon>
        <taxon>Candidatus Nanosyncoccus</taxon>
    </lineage>
</organism>
<proteinExistence type="predicted"/>
<accession>A0ABY0FM31</accession>
<name>A0ABY0FM31_9BACT</name>
<dbReference type="Proteomes" id="UP001191019">
    <property type="component" value="Unassembled WGS sequence"/>
</dbReference>
<comment type="caution">
    <text evidence="1">The sequence shown here is derived from an EMBL/GenBank/DDBJ whole genome shotgun (WGS) entry which is preliminary data.</text>
</comment>
<evidence type="ECO:0000313" key="1">
    <source>
        <dbReference type="EMBL" id="RYC74872.1"/>
    </source>
</evidence>
<dbReference type="RefSeq" id="WP_129734918.1">
    <property type="nucleotide sequence ID" value="NZ_PRLM01000003.1"/>
</dbReference>
<gene>
    <name evidence="1" type="ORF">G3RUM_00421</name>
</gene>
<protein>
    <recommendedName>
        <fullName evidence="3">NYN domain-containing protein</fullName>
    </recommendedName>
</protein>
<evidence type="ECO:0000313" key="2">
    <source>
        <dbReference type="Proteomes" id="UP001191019"/>
    </source>
</evidence>
<reference evidence="1 2" key="2">
    <citation type="journal article" date="2020" name="Cell Rep.">
        <title>Acquisition and Adaptation of Ultra-small Parasitic Reduced Genome Bacteria to Mammalian Hosts.</title>
        <authorList>
            <person name="McLean J.S."/>
            <person name="Bor B."/>
            <person name="Kerns K.A."/>
            <person name="Liu Q."/>
            <person name="To T.T."/>
            <person name="Solden L."/>
            <person name="Hendrickson E.L."/>
            <person name="Wrighton K."/>
            <person name="Shi W."/>
            <person name="He X."/>
        </authorList>
    </citation>
    <scope>NUCLEOTIDE SEQUENCE [LARGE SCALE GENOMIC DNA]</scope>
    <source>
        <strain evidence="1 2">TM7_G3_2_Rum_HOT_351B</strain>
    </source>
</reference>
<dbReference type="EMBL" id="PRLM01000003">
    <property type="protein sequence ID" value="RYC74872.1"/>
    <property type="molecule type" value="Genomic_DNA"/>
</dbReference>
<sequence length="73" mass="8756">MKKLYKHEDFEKIILVSGDGDYYKMAKFLVEEDKLCKILMPVKGRASSLYRQIPARYRDYLDKPEIKKKIELK</sequence>